<comment type="caution">
    <text evidence="1">The sequence shown here is derived from an EMBL/GenBank/DDBJ whole genome shotgun (WGS) entry which is preliminary data.</text>
</comment>
<dbReference type="Proteomes" id="UP001343257">
    <property type="component" value="Unassembled WGS sequence"/>
</dbReference>
<name>A0ABU6PMN7_9BACL</name>
<evidence type="ECO:0000313" key="2">
    <source>
        <dbReference type="Proteomes" id="UP001343257"/>
    </source>
</evidence>
<reference evidence="1 2" key="1">
    <citation type="submission" date="2023-03" db="EMBL/GenBank/DDBJ databases">
        <title>Bacillus Genome Sequencing.</title>
        <authorList>
            <person name="Dunlap C."/>
        </authorList>
    </citation>
    <scope>NUCLEOTIDE SEQUENCE [LARGE SCALE GENOMIC DNA]</scope>
    <source>
        <strain evidence="1 2">NRS-52</strain>
    </source>
</reference>
<proteinExistence type="predicted"/>
<gene>
    <name evidence="1" type="ORF">P9847_01920</name>
</gene>
<organism evidence="1 2">
    <name type="scientific">Paenibacillus chibensis</name>
    <dbReference type="NCBI Taxonomy" id="59846"/>
    <lineage>
        <taxon>Bacteria</taxon>
        <taxon>Bacillati</taxon>
        <taxon>Bacillota</taxon>
        <taxon>Bacilli</taxon>
        <taxon>Bacillales</taxon>
        <taxon>Paenibacillaceae</taxon>
        <taxon>Paenibacillus</taxon>
    </lineage>
</organism>
<accession>A0ABU6PMN7</accession>
<evidence type="ECO:0008006" key="3">
    <source>
        <dbReference type="Google" id="ProtNLM"/>
    </source>
</evidence>
<evidence type="ECO:0000313" key="1">
    <source>
        <dbReference type="EMBL" id="MED5016057.1"/>
    </source>
</evidence>
<dbReference type="RefSeq" id="WP_328274970.1">
    <property type="nucleotide sequence ID" value="NZ_JARTLD010000004.1"/>
</dbReference>
<sequence>MKQRITIENLRELTTEEKEKLRMWWRMRCNPGWFDLYVVKAEHHGVSCYEGPFVNSGDRDFNEDFHQGEALPLLSIGQMMELVQDNLQSGFLIEYNQEKISHSLSWVIPKASLPDNLLSDEKPHPDVCDALWLATRTILTNS</sequence>
<keyword evidence="2" id="KW-1185">Reference proteome</keyword>
<dbReference type="EMBL" id="JARTLD010000004">
    <property type="protein sequence ID" value="MED5016057.1"/>
    <property type="molecule type" value="Genomic_DNA"/>
</dbReference>
<protein>
    <recommendedName>
        <fullName evidence="3">Phage ABA sandwich domain-containing protein</fullName>
    </recommendedName>
</protein>